<reference evidence="11" key="1">
    <citation type="journal article" date="2015" name="Nature">
        <title>Complex archaea that bridge the gap between prokaryotes and eukaryotes.</title>
        <authorList>
            <person name="Spang A."/>
            <person name="Saw J.H."/>
            <person name="Jorgensen S.L."/>
            <person name="Zaremba-Niedzwiedzka K."/>
            <person name="Martijn J."/>
            <person name="Lind A.E."/>
            <person name="van Eijk R."/>
            <person name="Schleper C."/>
            <person name="Guy L."/>
            <person name="Ettema T.J."/>
        </authorList>
    </citation>
    <scope>NUCLEOTIDE SEQUENCE</scope>
</reference>
<keyword evidence="8 9" id="KW-0472">Membrane</keyword>
<name>A0A0F9G3S1_9ZZZZ</name>
<evidence type="ECO:0000256" key="6">
    <source>
        <dbReference type="ARBA" id="ARBA00022927"/>
    </source>
</evidence>
<accession>A0A0F9G3S1</accession>
<dbReference type="CDD" id="cd06261">
    <property type="entry name" value="TM_PBP2"/>
    <property type="match status" value="1"/>
</dbReference>
<evidence type="ECO:0000256" key="1">
    <source>
        <dbReference type="ARBA" id="ARBA00004651"/>
    </source>
</evidence>
<feature type="transmembrane region" description="Helical" evidence="9">
    <location>
        <begin position="198"/>
        <end position="221"/>
    </location>
</feature>
<comment type="subcellular location">
    <subcellularLocation>
        <location evidence="1">Cell membrane</location>
        <topology evidence="1">Multi-pass membrane protein</topology>
    </subcellularLocation>
</comment>
<sequence>MTNQDIIIEEIDYKDFSEGGKKKWVHLLKFYLLPTWRNPEFTVYENEIEKIKSKRRAFRRLLTPLTIVGFFMILFIVILAVYGPWLTEITLQEVTMPYVPPDGVEFSEPSLEHILGTTRYGYDVYARIIWGAKTTIGMAFIPVIISMGGGLILGTISAYFGGPVDYAMMRFVDLMYTFPMFILIMILIPMIGRDLLTILVIFGIVGIPGNIRFMRSMVLLVKEMDFVRAAKTGGALKFKVMFKHIVPNAISPIIISIF</sequence>
<dbReference type="GO" id="GO:0055085">
    <property type="term" value="P:transmembrane transport"/>
    <property type="evidence" value="ECO:0007669"/>
    <property type="project" value="InterPro"/>
</dbReference>
<dbReference type="InterPro" id="IPR050366">
    <property type="entry name" value="BP-dependent_transpt_permease"/>
</dbReference>
<evidence type="ECO:0000256" key="7">
    <source>
        <dbReference type="ARBA" id="ARBA00022989"/>
    </source>
</evidence>
<dbReference type="InterPro" id="IPR035906">
    <property type="entry name" value="MetI-like_sf"/>
</dbReference>
<dbReference type="GO" id="GO:0015833">
    <property type="term" value="P:peptide transport"/>
    <property type="evidence" value="ECO:0007669"/>
    <property type="project" value="UniProtKB-KW"/>
</dbReference>
<keyword evidence="2" id="KW-0813">Transport</keyword>
<evidence type="ECO:0000256" key="2">
    <source>
        <dbReference type="ARBA" id="ARBA00022448"/>
    </source>
</evidence>
<evidence type="ECO:0000259" key="10">
    <source>
        <dbReference type="PROSITE" id="PS50928"/>
    </source>
</evidence>
<comment type="caution">
    <text evidence="11">The sequence shown here is derived from an EMBL/GenBank/DDBJ whole genome shotgun (WGS) entry which is preliminary data.</text>
</comment>
<feature type="non-terminal residue" evidence="11">
    <location>
        <position position="258"/>
    </location>
</feature>
<evidence type="ECO:0000256" key="5">
    <source>
        <dbReference type="ARBA" id="ARBA00022856"/>
    </source>
</evidence>
<evidence type="ECO:0000256" key="9">
    <source>
        <dbReference type="SAM" id="Phobius"/>
    </source>
</evidence>
<feature type="transmembrane region" description="Helical" evidence="9">
    <location>
        <begin position="139"/>
        <end position="162"/>
    </location>
</feature>
<dbReference type="AlphaFoldDB" id="A0A0F9G3S1"/>
<feature type="domain" description="ABC transmembrane type-1" evidence="10">
    <location>
        <begin position="132"/>
        <end position="258"/>
    </location>
</feature>
<dbReference type="InterPro" id="IPR000515">
    <property type="entry name" value="MetI-like"/>
</dbReference>
<evidence type="ECO:0000313" key="11">
    <source>
        <dbReference type="EMBL" id="KKL93364.1"/>
    </source>
</evidence>
<dbReference type="GO" id="GO:0005886">
    <property type="term" value="C:plasma membrane"/>
    <property type="evidence" value="ECO:0007669"/>
    <property type="project" value="UniProtKB-SubCell"/>
</dbReference>
<dbReference type="Pfam" id="PF00528">
    <property type="entry name" value="BPD_transp_1"/>
    <property type="match status" value="1"/>
</dbReference>
<keyword evidence="7 9" id="KW-1133">Transmembrane helix</keyword>
<evidence type="ECO:0000256" key="4">
    <source>
        <dbReference type="ARBA" id="ARBA00022692"/>
    </source>
</evidence>
<dbReference type="SUPFAM" id="SSF161098">
    <property type="entry name" value="MetI-like"/>
    <property type="match status" value="1"/>
</dbReference>
<feature type="transmembrane region" description="Helical" evidence="9">
    <location>
        <begin position="174"/>
        <end position="192"/>
    </location>
</feature>
<dbReference type="PANTHER" id="PTHR43386:SF24">
    <property type="entry name" value="OLIGOPEPTIDE TRANSPORT SYSTEM PERMEASE PROTEIN AMID"/>
    <property type="match status" value="1"/>
</dbReference>
<dbReference type="PANTHER" id="PTHR43386">
    <property type="entry name" value="OLIGOPEPTIDE TRANSPORT SYSTEM PERMEASE PROTEIN APPC"/>
    <property type="match status" value="1"/>
</dbReference>
<dbReference type="EMBL" id="LAZR01019208">
    <property type="protein sequence ID" value="KKL93364.1"/>
    <property type="molecule type" value="Genomic_DNA"/>
</dbReference>
<organism evidence="11">
    <name type="scientific">marine sediment metagenome</name>
    <dbReference type="NCBI Taxonomy" id="412755"/>
    <lineage>
        <taxon>unclassified sequences</taxon>
        <taxon>metagenomes</taxon>
        <taxon>ecological metagenomes</taxon>
    </lineage>
</organism>
<keyword evidence="6" id="KW-0653">Protein transport</keyword>
<proteinExistence type="predicted"/>
<keyword evidence="5" id="KW-0571">Peptide transport</keyword>
<keyword evidence="3" id="KW-1003">Cell membrane</keyword>
<dbReference type="Gene3D" id="1.10.3720.10">
    <property type="entry name" value="MetI-like"/>
    <property type="match status" value="1"/>
</dbReference>
<dbReference type="GO" id="GO:0015031">
    <property type="term" value="P:protein transport"/>
    <property type="evidence" value="ECO:0007669"/>
    <property type="project" value="UniProtKB-KW"/>
</dbReference>
<dbReference type="PROSITE" id="PS50928">
    <property type="entry name" value="ABC_TM1"/>
    <property type="match status" value="1"/>
</dbReference>
<gene>
    <name evidence="11" type="ORF">LCGC14_1875410</name>
</gene>
<evidence type="ECO:0000256" key="8">
    <source>
        <dbReference type="ARBA" id="ARBA00023136"/>
    </source>
</evidence>
<protein>
    <recommendedName>
        <fullName evidence="10">ABC transmembrane type-1 domain-containing protein</fullName>
    </recommendedName>
</protein>
<feature type="transmembrane region" description="Helical" evidence="9">
    <location>
        <begin position="61"/>
        <end position="82"/>
    </location>
</feature>
<evidence type="ECO:0000256" key="3">
    <source>
        <dbReference type="ARBA" id="ARBA00022475"/>
    </source>
</evidence>
<keyword evidence="4 9" id="KW-0812">Transmembrane</keyword>